<sequence>MRVVGCICKRKFTNDAILVRQLNRVVKNGDIAVLYPEARYSLCGTNAVLPESLGKLCKLLKVPVVSLIMHGHHVNSPVWHLGDRKVKPVEAEMTCLFTTESLAKATGEEVNDAIHRAFTYDDFAWQRSRGIRVNHPKRAEGLQRVLYQCPDCKAEYRMGSQGTELFCSVCGKRWEMSELGELHAVNGETEFSHIPDWYEWERANVRREVETGEYSITCPVRVKSLPNAKGYLDLGEGVLTHDRDGFTVKGNGNYGSFEMKKPVPSLYSCHIEFDYLGKYGDCVDLNTLEDTWYCYPHDCEFSVTKIALATEELYQHHMRNRQSE</sequence>
<evidence type="ECO:0008006" key="2">
    <source>
        <dbReference type="Google" id="ProtNLM"/>
    </source>
</evidence>
<protein>
    <recommendedName>
        <fullName evidence="2">Phospholipid/glycerol acyltransferase domain-containing protein</fullName>
    </recommendedName>
</protein>
<accession>A0A645D753</accession>
<dbReference type="EMBL" id="VSSQ01033682">
    <property type="protein sequence ID" value="MPM85350.1"/>
    <property type="molecule type" value="Genomic_DNA"/>
</dbReference>
<organism evidence="1">
    <name type="scientific">bioreactor metagenome</name>
    <dbReference type="NCBI Taxonomy" id="1076179"/>
    <lineage>
        <taxon>unclassified sequences</taxon>
        <taxon>metagenomes</taxon>
        <taxon>ecological metagenomes</taxon>
    </lineage>
</organism>
<dbReference type="AlphaFoldDB" id="A0A645D753"/>
<evidence type="ECO:0000313" key="1">
    <source>
        <dbReference type="EMBL" id="MPM85350.1"/>
    </source>
</evidence>
<comment type="caution">
    <text evidence="1">The sequence shown here is derived from an EMBL/GenBank/DDBJ whole genome shotgun (WGS) entry which is preliminary data.</text>
</comment>
<name>A0A645D753_9ZZZZ</name>
<proteinExistence type="predicted"/>
<gene>
    <name evidence="1" type="ORF">SDC9_132429</name>
</gene>
<reference evidence="1" key="1">
    <citation type="submission" date="2019-08" db="EMBL/GenBank/DDBJ databases">
        <authorList>
            <person name="Kucharzyk K."/>
            <person name="Murdoch R.W."/>
            <person name="Higgins S."/>
            <person name="Loffler F."/>
        </authorList>
    </citation>
    <scope>NUCLEOTIDE SEQUENCE</scope>
</reference>